<sequence>MSVVRIVAFVLFGVSAVATATASDAVPDASREAIKASVKSCATGLERLLPGDYYFCAGVRDYGQKHDGRAMERFRDAAFWASKPAQYVLGLSYFNGDHGKANRPLGVAWLALAAERHDPLYESAFARAYLASSSEERAQADAYWRDLRKQYADPVAGRRARQRYLAEMRMIEAATAVGGSVFITGLSPPNGDAVGQFGADGDANRVGGGSSFSMNKLLSRAGDDYFRGMTGTVTVGEVQPTDLVPIGQVASRVRTTQ</sequence>
<feature type="signal peptide" evidence="1">
    <location>
        <begin position="1"/>
        <end position="20"/>
    </location>
</feature>
<evidence type="ECO:0000313" key="2">
    <source>
        <dbReference type="EMBL" id="URL58992.1"/>
    </source>
</evidence>
<dbReference type="SUPFAM" id="SSF81901">
    <property type="entry name" value="HCP-like"/>
    <property type="match status" value="1"/>
</dbReference>
<proteinExistence type="predicted"/>
<dbReference type="InterPro" id="IPR011990">
    <property type="entry name" value="TPR-like_helical_dom_sf"/>
</dbReference>
<gene>
    <name evidence="2" type="ORF">IM816_02425</name>
</gene>
<protein>
    <submittedName>
        <fullName evidence="2">SEL1-like repeat protein</fullName>
    </submittedName>
</protein>
<feature type="chain" id="PRO_5047272574" evidence="1">
    <location>
        <begin position="21"/>
        <end position="257"/>
    </location>
</feature>
<reference evidence="2" key="1">
    <citation type="submission" date="2020-10" db="EMBL/GenBank/DDBJ databases">
        <title>Whole-genome sequence of Luteibacter sp. EIF3.</title>
        <authorList>
            <person name="Friedrich I."/>
            <person name="Hertel R."/>
            <person name="Daniel R."/>
        </authorList>
    </citation>
    <scope>NUCLEOTIDE SEQUENCE</scope>
    <source>
        <strain evidence="2">EIF3</strain>
    </source>
</reference>
<dbReference type="Gene3D" id="1.25.40.10">
    <property type="entry name" value="Tetratricopeptide repeat domain"/>
    <property type="match status" value="1"/>
</dbReference>
<dbReference type="EMBL" id="CP063231">
    <property type="protein sequence ID" value="URL58992.1"/>
    <property type="molecule type" value="Genomic_DNA"/>
</dbReference>
<keyword evidence="3" id="KW-1185">Reference proteome</keyword>
<dbReference type="RefSeq" id="WP_250339645.1">
    <property type="nucleotide sequence ID" value="NZ_CP063231.1"/>
</dbReference>
<accession>A0ABY4T4E6</accession>
<keyword evidence="1" id="KW-0732">Signal</keyword>
<evidence type="ECO:0000313" key="3">
    <source>
        <dbReference type="Proteomes" id="UP001056681"/>
    </source>
</evidence>
<evidence type="ECO:0000256" key="1">
    <source>
        <dbReference type="SAM" id="SignalP"/>
    </source>
</evidence>
<dbReference type="Proteomes" id="UP001056681">
    <property type="component" value="Chromosome"/>
</dbReference>
<organism evidence="2 3">
    <name type="scientific">Luteibacter flocculans</name>
    <dbReference type="NCBI Taxonomy" id="2780091"/>
    <lineage>
        <taxon>Bacteria</taxon>
        <taxon>Pseudomonadati</taxon>
        <taxon>Pseudomonadota</taxon>
        <taxon>Gammaproteobacteria</taxon>
        <taxon>Lysobacterales</taxon>
        <taxon>Rhodanobacteraceae</taxon>
        <taxon>Luteibacter</taxon>
    </lineage>
</organism>
<name>A0ABY4T4E6_9GAMM</name>